<name>A0A3B0RLQ8_9ZZZZ</name>
<feature type="region of interest" description="Disordered" evidence="1">
    <location>
        <begin position="1"/>
        <end position="31"/>
    </location>
</feature>
<reference evidence="2" key="1">
    <citation type="submission" date="2018-06" db="EMBL/GenBank/DDBJ databases">
        <authorList>
            <person name="Zhirakovskaya E."/>
        </authorList>
    </citation>
    <scope>NUCLEOTIDE SEQUENCE</scope>
</reference>
<protein>
    <recommendedName>
        <fullName evidence="3">Glutathione peroxidase</fullName>
    </recommendedName>
</protein>
<dbReference type="InterPro" id="IPR021724">
    <property type="entry name" value="DUF3297"/>
</dbReference>
<dbReference type="AlphaFoldDB" id="A0A3B0RLQ8"/>
<dbReference type="EMBL" id="UOEF01000186">
    <property type="protein sequence ID" value="VAV94474.1"/>
    <property type="molecule type" value="Genomic_DNA"/>
</dbReference>
<gene>
    <name evidence="2" type="ORF">MNBD_ALPHA04-613</name>
</gene>
<feature type="compositionally biased region" description="Polar residues" evidence="1">
    <location>
        <begin position="1"/>
        <end position="13"/>
    </location>
</feature>
<evidence type="ECO:0008006" key="3">
    <source>
        <dbReference type="Google" id="ProtNLM"/>
    </source>
</evidence>
<organism evidence="2">
    <name type="scientific">hydrothermal vent metagenome</name>
    <dbReference type="NCBI Taxonomy" id="652676"/>
    <lineage>
        <taxon>unclassified sequences</taxon>
        <taxon>metagenomes</taxon>
        <taxon>ecological metagenomes</taxon>
    </lineage>
</organism>
<dbReference type="Pfam" id="PF11730">
    <property type="entry name" value="DUF3297"/>
    <property type="match status" value="1"/>
</dbReference>
<evidence type="ECO:0000256" key="1">
    <source>
        <dbReference type="SAM" id="MobiDB-lite"/>
    </source>
</evidence>
<sequence length="104" mass="11498">MTVENATPQSETGSGPDIPPDHLAINPRSPHYGGDLLTRGIGINFRGDRKHSVEEYCISDGWIKVQAGKTMDRKGNPLLIKLNGEVEAWFEDLGDDAPRRRKEG</sequence>
<accession>A0A3B0RLQ8</accession>
<evidence type="ECO:0000313" key="2">
    <source>
        <dbReference type="EMBL" id="VAV94474.1"/>
    </source>
</evidence>
<proteinExistence type="predicted"/>